<accession>A0ABR1GQ75</accession>
<organism evidence="1 2">
    <name type="scientific">Neonectria punicea</name>
    <dbReference type="NCBI Taxonomy" id="979145"/>
    <lineage>
        <taxon>Eukaryota</taxon>
        <taxon>Fungi</taxon>
        <taxon>Dikarya</taxon>
        <taxon>Ascomycota</taxon>
        <taxon>Pezizomycotina</taxon>
        <taxon>Sordariomycetes</taxon>
        <taxon>Hypocreomycetidae</taxon>
        <taxon>Hypocreales</taxon>
        <taxon>Nectriaceae</taxon>
        <taxon>Neonectria</taxon>
    </lineage>
</organism>
<name>A0ABR1GQ75_9HYPO</name>
<keyword evidence="2" id="KW-1185">Reference proteome</keyword>
<dbReference type="EMBL" id="JAZAVJ010000217">
    <property type="protein sequence ID" value="KAK7404049.1"/>
    <property type="molecule type" value="Genomic_DNA"/>
</dbReference>
<comment type="caution">
    <text evidence="1">The sequence shown here is derived from an EMBL/GenBank/DDBJ whole genome shotgun (WGS) entry which is preliminary data.</text>
</comment>
<reference evidence="1 2" key="1">
    <citation type="journal article" date="2025" name="Microbiol. Resour. Announc.">
        <title>Draft genome sequences for Neonectria magnoliae and Neonectria punicea, canker pathogens of Liriodendron tulipifera and Acer saccharum in West Virginia.</title>
        <authorList>
            <person name="Petronek H.M."/>
            <person name="Kasson M.T."/>
            <person name="Metheny A.M."/>
            <person name="Stauder C.M."/>
            <person name="Lovett B."/>
            <person name="Lynch S.C."/>
            <person name="Garnas J.R."/>
            <person name="Kasson L.R."/>
            <person name="Stajich J.E."/>
        </authorList>
    </citation>
    <scope>NUCLEOTIDE SEQUENCE [LARGE SCALE GENOMIC DNA]</scope>
    <source>
        <strain evidence="1 2">NRRL 64653</strain>
    </source>
</reference>
<proteinExistence type="predicted"/>
<evidence type="ECO:0000313" key="1">
    <source>
        <dbReference type="EMBL" id="KAK7404049.1"/>
    </source>
</evidence>
<gene>
    <name evidence="1" type="ORF">QQX98_010170</name>
</gene>
<protein>
    <submittedName>
        <fullName evidence="1">Uncharacterized protein</fullName>
    </submittedName>
</protein>
<evidence type="ECO:0000313" key="2">
    <source>
        <dbReference type="Proteomes" id="UP001498476"/>
    </source>
</evidence>
<sequence length="293" mass="33415">MIADFNPGDAGVEAFQESFLPTLYTSPLRCRLEAFRLGSFHMTSHYVLLKFLEKDGQVTAGDVKQSTLEQISLIHSAALALGIRFADEVVFPGKVFPVIARYRECWSEMVQNIVSVAELEDLNSIETVTPWDAYHVPNWRGTPLVSAVAGALCYMSPDIEFDHWDNVIQKTIQKWVSDLEVAGVDLVEYGRREVVAIEKVRGALDADAIVKSRTLIRPSGGVRTDWTNYRGGRLTGWNENYYIPIRLLRLEVGPRPKDWQLVWAPEFEWMAYQFWELIKKEEEIVMPGSWVDS</sequence>
<dbReference type="Proteomes" id="UP001498476">
    <property type="component" value="Unassembled WGS sequence"/>
</dbReference>